<feature type="transmembrane region" description="Helical" evidence="6">
    <location>
        <begin position="85"/>
        <end position="108"/>
    </location>
</feature>
<gene>
    <name evidence="7" type="ORF">HHL28_04555</name>
</gene>
<accession>A0A858R4Z0</accession>
<evidence type="ECO:0000313" key="8">
    <source>
        <dbReference type="Proteomes" id="UP000501891"/>
    </source>
</evidence>
<evidence type="ECO:0000256" key="1">
    <source>
        <dbReference type="ARBA" id="ARBA00004651"/>
    </source>
</evidence>
<evidence type="ECO:0000313" key="7">
    <source>
        <dbReference type="EMBL" id="QJE72465.1"/>
    </source>
</evidence>
<reference evidence="7" key="1">
    <citation type="submission" date="2020-04" db="EMBL/GenBank/DDBJ databases">
        <title>A desert anoxygenic phototrophic bacterium fixes CO2 using RubisCO under aerobic conditions.</title>
        <authorList>
            <person name="Tang K."/>
        </authorList>
    </citation>
    <scope>NUCLEOTIDE SEQUENCE [LARGE SCALE GENOMIC DNA]</scope>
    <source>
        <strain evidence="7">MIMtkB3</strain>
    </source>
</reference>
<dbReference type="InterPro" id="IPR002797">
    <property type="entry name" value="Polysacc_synth"/>
</dbReference>
<keyword evidence="3 6" id="KW-0812">Transmembrane</keyword>
<feature type="transmembrane region" description="Helical" evidence="6">
    <location>
        <begin position="147"/>
        <end position="171"/>
    </location>
</feature>
<dbReference type="EMBL" id="CP051775">
    <property type="protein sequence ID" value="QJE72465.1"/>
    <property type="molecule type" value="Genomic_DNA"/>
</dbReference>
<dbReference type="KEGG" id="acru:HHL28_04555"/>
<keyword evidence="5 6" id="KW-0472">Membrane</keyword>
<dbReference type="Proteomes" id="UP000501891">
    <property type="component" value="Chromosome"/>
</dbReference>
<keyword evidence="4 6" id="KW-1133">Transmembrane helix</keyword>
<feature type="transmembrane region" description="Helical" evidence="6">
    <location>
        <begin position="401"/>
        <end position="422"/>
    </location>
</feature>
<evidence type="ECO:0000256" key="6">
    <source>
        <dbReference type="SAM" id="Phobius"/>
    </source>
</evidence>
<dbReference type="AlphaFoldDB" id="A0A858R4Z0"/>
<keyword evidence="8" id="KW-1185">Reference proteome</keyword>
<feature type="transmembrane region" description="Helical" evidence="6">
    <location>
        <begin position="177"/>
        <end position="194"/>
    </location>
</feature>
<feature type="transmembrane region" description="Helical" evidence="6">
    <location>
        <begin position="377"/>
        <end position="395"/>
    </location>
</feature>
<proteinExistence type="predicted"/>
<dbReference type="PANTHER" id="PTHR30250:SF31">
    <property type="entry name" value="INNER MEMBRANE PROTEIN YGHQ"/>
    <property type="match status" value="1"/>
</dbReference>
<dbReference type="GO" id="GO:0005886">
    <property type="term" value="C:plasma membrane"/>
    <property type="evidence" value="ECO:0007669"/>
    <property type="project" value="UniProtKB-SubCell"/>
</dbReference>
<feature type="transmembrane region" description="Helical" evidence="6">
    <location>
        <begin position="306"/>
        <end position="324"/>
    </location>
</feature>
<feature type="transmembrane region" description="Helical" evidence="6">
    <location>
        <begin position="114"/>
        <end position="135"/>
    </location>
</feature>
<sequence length="443" mass="47099">MRRLFANAGILLGGKGFNAVFSLGAMAVAARALGVEQFGILVLIHTFTQAIGEIAKFQSWQAVLRYGTPALVDGRVGDLQRLIRFTVLLDASAAVAGMVFSVALAWVLGPRFGWPAELLPAAALYVTSVLFMVTATPTGVLRLVDRFGVLSVQGTLGNLVRLLAGAAAWAWGGGIEWFLAAWYLATVVAGVYLIHAGWKELKVRGLLDGFRWRGGGLTRGFDGIWKFVFSTNLNATLELAFTHIGTLVVGWYLGPKDAALFRVARQVGEALAKPAKLLVPAIYPELARLSAAGEHKTMRDLALRSALLAGAGASLGLGLVWLAGEWLLGLVLGPDFIPAYPVMIWLVAAAVVGIWAFPLEPVLISSGEAGAALRARIWSSAVYLPVLFLAVQSYGLIGAGWARLFASVVVFAAFLLPVIRWFRGQALPATPPARAARDEGDGA</sequence>
<evidence type="ECO:0000256" key="5">
    <source>
        <dbReference type="ARBA" id="ARBA00023136"/>
    </source>
</evidence>
<comment type="subcellular location">
    <subcellularLocation>
        <location evidence="1">Cell membrane</location>
        <topology evidence="1">Multi-pass membrane protein</topology>
    </subcellularLocation>
</comment>
<feature type="transmembrane region" description="Helical" evidence="6">
    <location>
        <begin position="336"/>
        <end position="357"/>
    </location>
</feature>
<evidence type="ECO:0000256" key="4">
    <source>
        <dbReference type="ARBA" id="ARBA00022989"/>
    </source>
</evidence>
<evidence type="ECO:0000256" key="3">
    <source>
        <dbReference type="ARBA" id="ARBA00022692"/>
    </source>
</evidence>
<dbReference type="Pfam" id="PF01943">
    <property type="entry name" value="Polysacc_synt"/>
    <property type="match status" value="1"/>
</dbReference>
<name>A0A858R4Z0_9PROT</name>
<dbReference type="PANTHER" id="PTHR30250">
    <property type="entry name" value="PST FAMILY PREDICTED COLANIC ACID TRANSPORTER"/>
    <property type="match status" value="1"/>
</dbReference>
<dbReference type="InterPro" id="IPR050833">
    <property type="entry name" value="Poly_Biosynth_Transport"/>
</dbReference>
<evidence type="ECO:0000256" key="2">
    <source>
        <dbReference type="ARBA" id="ARBA00022475"/>
    </source>
</evidence>
<protein>
    <submittedName>
        <fullName evidence="7">Lipopolysaccharide biosynthesis protein</fullName>
    </submittedName>
</protein>
<organism evidence="7 8">
    <name type="scientific">Aerophototrophica crusticola</name>
    <dbReference type="NCBI Taxonomy" id="1709002"/>
    <lineage>
        <taxon>Bacteria</taxon>
        <taxon>Pseudomonadati</taxon>
        <taxon>Pseudomonadota</taxon>
        <taxon>Alphaproteobacteria</taxon>
        <taxon>Rhodospirillales</taxon>
        <taxon>Rhodospirillaceae</taxon>
        <taxon>Aerophototrophica</taxon>
    </lineage>
</organism>
<keyword evidence="2" id="KW-1003">Cell membrane</keyword>